<evidence type="ECO:0000313" key="1">
    <source>
        <dbReference type="EMBL" id="MBM9506048.1"/>
    </source>
</evidence>
<gene>
    <name evidence="1" type="ORF">ITX44_16100</name>
</gene>
<dbReference type="Proteomes" id="UP000749040">
    <property type="component" value="Unassembled WGS sequence"/>
</dbReference>
<name>A0ABS2TVR1_9ACTN</name>
<dbReference type="Pfam" id="PF22281">
    <property type="entry name" value="DUF6959"/>
    <property type="match status" value="1"/>
</dbReference>
<accession>A0ABS2TVR1</accession>
<dbReference type="RefSeq" id="WP_205357893.1">
    <property type="nucleotide sequence ID" value="NZ_JADKYB010000007.1"/>
</dbReference>
<keyword evidence="2" id="KW-1185">Reference proteome</keyword>
<organism evidence="1 2">
    <name type="scientific">Actinacidiphila acididurans</name>
    <dbReference type="NCBI Taxonomy" id="2784346"/>
    <lineage>
        <taxon>Bacteria</taxon>
        <taxon>Bacillati</taxon>
        <taxon>Actinomycetota</taxon>
        <taxon>Actinomycetes</taxon>
        <taxon>Kitasatosporales</taxon>
        <taxon>Streptomycetaceae</taxon>
        <taxon>Actinacidiphila</taxon>
    </lineage>
</organism>
<reference evidence="1 2" key="1">
    <citation type="submission" date="2021-01" db="EMBL/GenBank/DDBJ databases">
        <title>Streptomyces acididurans sp. nov., isolated from a peat swamp forest soil.</title>
        <authorList>
            <person name="Chantavorakit T."/>
            <person name="Duangmal K."/>
        </authorList>
    </citation>
    <scope>NUCLEOTIDE SEQUENCE [LARGE SCALE GENOMIC DNA]</scope>
    <source>
        <strain evidence="1 2">KK5PA1</strain>
    </source>
</reference>
<sequence length="88" mass="9652">MKRLEVEMLMEGGNDAVVRLPGRRFPGVLVQGDSLSVLRADVSELVDLCNAGDLEEAKETAALLLADMDALLEKYIEALRLHGMQPPF</sequence>
<evidence type="ECO:0000313" key="2">
    <source>
        <dbReference type="Proteomes" id="UP000749040"/>
    </source>
</evidence>
<protein>
    <submittedName>
        <fullName evidence="1">Uncharacterized protein</fullName>
    </submittedName>
</protein>
<dbReference type="InterPro" id="IPR053801">
    <property type="entry name" value="DUF6959"/>
</dbReference>
<comment type="caution">
    <text evidence="1">The sequence shown here is derived from an EMBL/GenBank/DDBJ whole genome shotgun (WGS) entry which is preliminary data.</text>
</comment>
<dbReference type="EMBL" id="JADKYB010000007">
    <property type="protein sequence ID" value="MBM9506048.1"/>
    <property type="molecule type" value="Genomic_DNA"/>
</dbReference>
<proteinExistence type="predicted"/>